<dbReference type="PANTHER" id="PTHR43760:SF1">
    <property type="entry name" value="ENDORIBONUCLEASE L-PSP_CHORISMATE MUTASE-LIKE DOMAIN-CONTAINING PROTEIN"/>
    <property type="match status" value="1"/>
</dbReference>
<proteinExistence type="predicted"/>
<organism evidence="1 2">
    <name type="scientific">Prescottella agglutinans</name>
    <dbReference type="NCBI Taxonomy" id="1644129"/>
    <lineage>
        <taxon>Bacteria</taxon>
        <taxon>Bacillati</taxon>
        <taxon>Actinomycetota</taxon>
        <taxon>Actinomycetes</taxon>
        <taxon>Mycobacteriales</taxon>
        <taxon>Nocardiaceae</taxon>
        <taxon>Prescottella</taxon>
    </lineage>
</organism>
<dbReference type="CDD" id="cd02199">
    <property type="entry name" value="YjgF_YER057c_UK114_like_1"/>
    <property type="match status" value="1"/>
</dbReference>
<dbReference type="InterPro" id="IPR013813">
    <property type="entry name" value="Endoribo_LPSP/chorism_mut-like"/>
</dbReference>
<sequence>MTVSRSSHADLGLRNRLQEMGCRLPDLPPVAGSYLPAVRSGSIVYTSGQLPVASGSLLAVGKVGSEITEVEAAELVRTCVLNALAAVATVAELDSIVRILKVTVFVASAPGFNRQAQVANSASELLETIVGSGHARSAVGVAELPLNAPVEIELVAEVRG</sequence>
<accession>A0A3S3BSS1</accession>
<gene>
    <name evidence="1" type="ORF">EGT67_15710</name>
</gene>
<dbReference type="PANTHER" id="PTHR43760">
    <property type="entry name" value="ENDORIBONUCLEASE-RELATED"/>
    <property type="match status" value="1"/>
</dbReference>
<evidence type="ECO:0000313" key="2">
    <source>
        <dbReference type="Proteomes" id="UP000286208"/>
    </source>
</evidence>
<dbReference type="Pfam" id="PF01042">
    <property type="entry name" value="Ribonuc_L-PSP"/>
    <property type="match status" value="1"/>
</dbReference>
<dbReference type="Proteomes" id="UP000286208">
    <property type="component" value="Unassembled WGS sequence"/>
</dbReference>
<comment type="caution">
    <text evidence="1">The sequence shown here is derived from an EMBL/GenBank/DDBJ whole genome shotgun (WGS) entry which is preliminary data.</text>
</comment>
<dbReference type="EMBL" id="RKLP01000008">
    <property type="protein sequence ID" value="RVW08384.1"/>
    <property type="molecule type" value="Genomic_DNA"/>
</dbReference>
<evidence type="ECO:0000313" key="1">
    <source>
        <dbReference type="EMBL" id="RVW08384.1"/>
    </source>
</evidence>
<dbReference type="Gene3D" id="3.30.1330.40">
    <property type="entry name" value="RutC-like"/>
    <property type="match status" value="1"/>
</dbReference>
<dbReference type="SUPFAM" id="SSF55298">
    <property type="entry name" value="YjgF-like"/>
    <property type="match status" value="1"/>
</dbReference>
<protein>
    <submittedName>
        <fullName evidence="1">RidA family protein</fullName>
    </submittedName>
</protein>
<dbReference type="RefSeq" id="WP_127917031.1">
    <property type="nucleotide sequence ID" value="NZ_RKLP01000008.1"/>
</dbReference>
<dbReference type="InterPro" id="IPR035959">
    <property type="entry name" value="RutC-like_sf"/>
</dbReference>
<dbReference type="AlphaFoldDB" id="A0A3S3BSS1"/>
<keyword evidence="2" id="KW-1185">Reference proteome</keyword>
<name>A0A3S3BSS1_9NOCA</name>
<dbReference type="InterPro" id="IPR006175">
    <property type="entry name" value="YjgF/YER057c/UK114"/>
</dbReference>
<dbReference type="OrthoDB" id="9806229at2"/>
<reference evidence="1 2" key="1">
    <citation type="submission" date="2018-11" db="EMBL/GenBank/DDBJ databases">
        <title>Rhodococcus spongicola sp. nov. and Rhodococcus xishaensis sp. nov. from marine sponges.</title>
        <authorList>
            <person name="Li L."/>
            <person name="Lin H.W."/>
        </authorList>
    </citation>
    <scope>NUCLEOTIDE SEQUENCE [LARGE SCALE GENOMIC DNA]</scope>
    <source>
        <strain evidence="1 2">CCTCC AB2014297</strain>
    </source>
</reference>